<gene>
    <name evidence="2" type="ORF">FAZ95_12905</name>
</gene>
<dbReference type="KEGG" id="tvl:FAZ95_12905"/>
<reference evidence="2 3" key="1">
    <citation type="submission" date="2019-05" db="EMBL/GenBank/DDBJ databases">
        <title>Burkholderia sp. DHOD12, isolated from subtropical forest soil.</title>
        <authorList>
            <person name="Gao Z.-H."/>
            <person name="Qiu L.-H."/>
        </authorList>
    </citation>
    <scope>NUCLEOTIDE SEQUENCE [LARGE SCALE GENOMIC DNA]</scope>
    <source>
        <strain evidence="2 3">DHOD12</strain>
    </source>
</reference>
<sequence>METTNPNSLFAEYAKMIEKFKLPGIDVSAVLESQRKDIEALAAANATAISGMQTLGQKQAEILQSTMSQVQSLVTQLTTSGATPSSSAGELVQQALHKALADMQELADTAYKTQSDSFAVVSKRVSEHVEELKALLQAKKP</sequence>
<feature type="domain" description="Phasin" evidence="1">
    <location>
        <begin position="31"/>
        <end position="125"/>
    </location>
</feature>
<dbReference type="RefSeq" id="WP_137332825.1">
    <property type="nucleotide sequence ID" value="NZ_CP040077.1"/>
</dbReference>
<dbReference type="InterPro" id="IPR018968">
    <property type="entry name" value="Phasin"/>
</dbReference>
<dbReference type="InterPro" id="IPR010127">
    <property type="entry name" value="Phasin_subfam-1"/>
</dbReference>
<evidence type="ECO:0000313" key="3">
    <source>
        <dbReference type="Proteomes" id="UP000298656"/>
    </source>
</evidence>
<dbReference type="NCBIfam" id="TIGR01841">
    <property type="entry name" value="phasin"/>
    <property type="match status" value="1"/>
</dbReference>
<evidence type="ECO:0000259" key="1">
    <source>
        <dbReference type="Pfam" id="PF09361"/>
    </source>
</evidence>
<protein>
    <submittedName>
        <fullName evidence="2">Phasin family protein</fullName>
    </submittedName>
</protein>
<dbReference type="AlphaFoldDB" id="A0A4P8IM43"/>
<name>A0A4P8IM43_9BURK</name>
<evidence type="ECO:0000313" key="2">
    <source>
        <dbReference type="EMBL" id="QCP50002.1"/>
    </source>
</evidence>
<dbReference type="Pfam" id="PF09361">
    <property type="entry name" value="Phasin_2"/>
    <property type="match status" value="1"/>
</dbReference>
<accession>A0A4P8IM43</accession>
<organism evidence="2 3">
    <name type="scientific">Trinickia violacea</name>
    <dbReference type="NCBI Taxonomy" id="2571746"/>
    <lineage>
        <taxon>Bacteria</taxon>
        <taxon>Pseudomonadati</taxon>
        <taxon>Pseudomonadota</taxon>
        <taxon>Betaproteobacteria</taxon>
        <taxon>Burkholderiales</taxon>
        <taxon>Burkholderiaceae</taxon>
        <taxon>Trinickia</taxon>
    </lineage>
</organism>
<keyword evidence="3" id="KW-1185">Reference proteome</keyword>
<dbReference type="OrthoDB" id="8964077at2"/>
<proteinExistence type="predicted"/>
<dbReference type="EMBL" id="CP040077">
    <property type="protein sequence ID" value="QCP50002.1"/>
    <property type="molecule type" value="Genomic_DNA"/>
</dbReference>
<dbReference type="Proteomes" id="UP000298656">
    <property type="component" value="Chromosome 1"/>
</dbReference>